<dbReference type="InterPro" id="IPR052534">
    <property type="entry name" value="Extracell_DNA_Util/SecSys_Comp"/>
</dbReference>
<gene>
    <name evidence="2" type="ORF">BFN10_26165</name>
    <name evidence="3" type="ORF">SAMN04490184_1348</name>
</gene>
<evidence type="ECO:0000313" key="2">
    <source>
        <dbReference type="EMBL" id="OIN04664.1"/>
    </source>
</evidence>
<evidence type="ECO:0000313" key="5">
    <source>
        <dbReference type="Proteomes" id="UP000182654"/>
    </source>
</evidence>
<dbReference type="Pfam" id="PF05137">
    <property type="entry name" value="PilN"/>
    <property type="match status" value="1"/>
</dbReference>
<name>A0A1H0M592_9PSED</name>
<dbReference type="InterPro" id="IPR007813">
    <property type="entry name" value="PilN"/>
</dbReference>
<feature type="domain" description="GspL cytoplasmic actin-ATPase-like" evidence="1">
    <location>
        <begin position="58"/>
        <end position="146"/>
    </location>
</feature>
<dbReference type="Pfam" id="PF05134">
    <property type="entry name" value="T2SSL"/>
    <property type="match status" value="1"/>
</dbReference>
<sequence length="329" mass="36584">MNRLEPIARHWRGSLLQQGWQAWIAELRACVPAWLAWQEPPEQIHHWPLSAPVAAASTRQVLMLGADAVLVQTVQLPLAAARNLSAVVGYELDRYTPFEADQLYFVARQERRTPTHLEVTVVAILRERLDRILADCATLGLHPHRVDAADLGVDLLPAPLRPQRPTGMGLQRSLPWLCGALLIAAMLLWLNDRQRVIDVMHASVQRQKAEVAEVHALRQQLLNTRGAAQYLTRRKLAQPPLAALLNDLTTCLPADTWLDQLDVKDGEISISGQSAKASALITRIKGCRSLENAQFEGVIQPDARTGKDQFALRAHLRQETADAPTPHTP</sequence>
<evidence type="ECO:0000313" key="4">
    <source>
        <dbReference type="Proteomes" id="UP000181686"/>
    </source>
</evidence>
<dbReference type="EMBL" id="MDGK01000060">
    <property type="protein sequence ID" value="OIN04664.1"/>
    <property type="molecule type" value="Genomic_DNA"/>
</dbReference>
<evidence type="ECO:0000313" key="3">
    <source>
        <dbReference type="EMBL" id="SDO75554.1"/>
    </source>
</evidence>
<reference evidence="3 5" key="2">
    <citation type="submission" date="2016-10" db="EMBL/GenBank/DDBJ databases">
        <authorList>
            <person name="Varghese N."/>
            <person name="Submissions S."/>
        </authorList>
    </citation>
    <scope>NUCLEOTIDE SEQUENCE [LARGE SCALE GENOMIC DNA]</scope>
    <source>
        <strain evidence="3 5">BS2774</strain>
    </source>
</reference>
<dbReference type="Proteomes" id="UP000182654">
    <property type="component" value="Chromosome I"/>
</dbReference>
<organism evidence="2 4">
    <name type="scientific">Pseudomonas extremorientalis</name>
    <dbReference type="NCBI Taxonomy" id="169669"/>
    <lineage>
        <taxon>Bacteria</taxon>
        <taxon>Pseudomonadati</taxon>
        <taxon>Pseudomonadota</taxon>
        <taxon>Gammaproteobacteria</taxon>
        <taxon>Pseudomonadales</taxon>
        <taxon>Pseudomonadaceae</taxon>
        <taxon>Pseudomonas</taxon>
    </lineage>
</organism>
<evidence type="ECO:0000259" key="1">
    <source>
        <dbReference type="Pfam" id="PF05134"/>
    </source>
</evidence>
<dbReference type="Proteomes" id="UP000181686">
    <property type="component" value="Unassembled WGS sequence"/>
</dbReference>
<dbReference type="AlphaFoldDB" id="A0A1H0M592"/>
<keyword evidence="5" id="KW-1185">Reference proteome</keyword>
<dbReference type="PANTHER" id="PTHR40278">
    <property type="entry name" value="DNA UTILIZATION PROTEIN HOFN"/>
    <property type="match status" value="1"/>
</dbReference>
<protein>
    <submittedName>
        <fullName evidence="2">General secretion pathway protein GspL</fullName>
    </submittedName>
    <submittedName>
        <fullName evidence="3">General secretion pathway protein L</fullName>
    </submittedName>
</protein>
<dbReference type="InterPro" id="IPR024230">
    <property type="entry name" value="GspL_cyto_dom"/>
</dbReference>
<reference evidence="2 4" key="1">
    <citation type="submission" date="2016-08" db="EMBL/GenBank/DDBJ databases">
        <title>Draft genome sequence of the type strain of Pseudomonas extremorientalis LMG 19695T isolated from drinking water reservoir.</title>
        <authorList>
            <person name="Tambong J.T."/>
        </authorList>
    </citation>
    <scope>NUCLEOTIDE SEQUENCE [LARGE SCALE GENOMIC DNA]</scope>
    <source>
        <strain evidence="2 4">LMG 19695</strain>
    </source>
</reference>
<dbReference type="SUPFAM" id="SSF53067">
    <property type="entry name" value="Actin-like ATPase domain"/>
    <property type="match status" value="1"/>
</dbReference>
<dbReference type="Gene3D" id="3.30.420.380">
    <property type="match status" value="1"/>
</dbReference>
<dbReference type="PANTHER" id="PTHR40278:SF1">
    <property type="entry name" value="DNA UTILIZATION PROTEIN HOFN"/>
    <property type="match status" value="1"/>
</dbReference>
<dbReference type="EMBL" id="LT629708">
    <property type="protein sequence ID" value="SDO75554.1"/>
    <property type="molecule type" value="Genomic_DNA"/>
</dbReference>
<accession>A0A1H0M592</accession>
<dbReference type="RefSeq" id="WP_071492156.1">
    <property type="nucleotide sequence ID" value="NZ_CP089519.1"/>
</dbReference>
<proteinExistence type="predicted"/>
<dbReference type="InterPro" id="IPR043129">
    <property type="entry name" value="ATPase_NBD"/>
</dbReference>